<keyword evidence="2" id="KW-1185">Reference proteome</keyword>
<dbReference type="EMBL" id="QJTC01000006">
    <property type="protein sequence ID" value="PYE78523.1"/>
    <property type="molecule type" value="Genomic_DNA"/>
</dbReference>
<protein>
    <submittedName>
        <fullName evidence="1">Uncharacterized protein</fullName>
    </submittedName>
</protein>
<dbReference type="AlphaFoldDB" id="A0A318SIF3"/>
<proteinExistence type="predicted"/>
<reference evidence="1 2" key="1">
    <citation type="submission" date="2018-06" db="EMBL/GenBank/DDBJ databases">
        <title>Genomic Encyclopedia of Type Strains, Phase III (KMG-III): the genomes of soil and plant-associated and newly described type strains.</title>
        <authorList>
            <person name="Whitman W."/>
        </authorList>
    </citation>
    <scope>NUCLEOTIDE SEQUENCE [LARGE SCALE GENOMIC DNA]</scope>
    <source>
        <strain evidence="1 2">CECT 7646</strain>
    </source>
</reference>
<evidence type="ECO:0000313" key="2">
    <source>
        <dbReference type="Proteomes" id="UP000247540"/>
    </source>
</evidence>
<sequence>MPVFLPPFRIDGERMPNRDAPPPLSYDTRVMLQGVLGLSEERLAGLKCSGVTRCRHRDAIADSRNAMWITSARSAPGRCSCRR</sequence>
<name>A0A318SIF3_9BURK</name>
<evidence type="ECO:0000313" key="1">
    <source>
        <dbReference type="EMBL" id="PYE78523.1"/>
    </source>
</evidence>
<dbReference type="Proteomes" id="UP000247540">
    <property type="component" value="Unassembled WGS sequence"/>
</dbReference>
<accession>A0A318SIF3</accession>
<comment type="caution">
    <text evidence="1">The sequence shown here is derived from an EMBL/GenBank/DDBJ whole genome shotgun (WGS) entry which is preliminary data.</text>
</comment>
<gene>
    <name evidence="1" type="ORF">DFQ15_10629</name>
</gene>
<organism evidence="1 2">
    <name type="scientific">Xylophilus ampelinus</name>
    <dbReference type="NCBI Taxonomy" id="54067"/>
    <lineage>
        <taxon>Bacteria</taxon>
        <taxon>Pseudomonadati</taxon>
        <taxon>Pseudomonadota</taxon>
        <taxon>Betaproteobacteria</taxon>
        <taxon>Burkholderiales</taxon>
        <taxon>Xylophilus</taxon>
    </lineage>
</organism>